<dbReference type="SUPFAM" id="SSF52058">
    <property type="entry name" value="L domain-like"/>
    <property type="match status" value="1"/>
</dbReference>
<gene>
    <name evidence="1" type="ORF">CK203_086805</name>
</gene>
<dbReference type="EMBL" id="QGNW01001754">
    <property type="protein sequence ID" value="RVW31419.1"/>
    <property type="molecule type" value="Genomic_DNA"/>
</dbReference>
<accession>A0A438D7J0</accession>
<evidence type="ECO:0000313" key="2">
    <source>
        <dbReference type="Proteomes" id="UP000288805"/>
    </source>
</evidence>
<dbReference type="Gene3D" id="3.80.10.10">
    <property type="entry name" value="Ribonuclease Inhibitor"/>
    <property type="match status" value="1"/>
</dbReference>
<organism evidence="1 2">
    <name type="scientific">Vitis vinifera</name>
    <name type="common">Grape</name>
    <dbReference type="NCBI Taxonomy" id="29760"/>
    <lineage>
        <taxon>Eukaryota</taxon>
        <taxon>Viridiplantae</taxon>
        <taxon>Streptophyta</taxon>
        <taxon>Embryophyta</taxon>
        <taxon>Tracheophyta</taxon>
        <taxon>Spermatophyta</taxon>
        <taxon>Magnoliopsida</taxon>
        <taxon>eudicotyledons</taxon>
        <taxon>Gunneridae</taxon>
        <taxon>Pentapetalae</taxon>
        <taxon>rosids</taxon>
        <taxon>Vitales</taxon>
        <taxon>Vitaceae</taxon>
        <taxon>Viteae</taxon>
        <taxon>Vitis</taxon>
    </lineage>
</organism>
<comment type="caution">
    <text evidence="1">The sequence shown here is derived from an EMBL/GenBank/DDBJ whole genome shotgun (WGS) entry which is preliminary data.</text>
</comment>
<proteinExistence type="predicted"/>
<evidence type="ECO:0008006" key="3">
    <source>
        <dbReference type="Google" id="ProtNLM"/>
    </source>
</evidence>
<protein>
    <recommendedName>
        <fullName evidence="3">LRR receptor-like serine/threonine-protein kinase</fullName>
    </recommendedName>
</protein>
<dbReference type="InterPro" id="IPR032675">
    <property type="entry name" value="LRR_dom_sf"/>
</dbReference>
<sequence length="202" mass="22449">MLVLDKVQSDGANSLPFWLGRNNLTGVIPFTLGNLSFLQQLSVAFNHLEGGIPHDLRTLMGILTNSLSANALPNKLRVNNLDFFNGSIAQSSGSGASSGFNVVCLVKRKGKTFGIRDLMTAPINTTNLLFFTFDAPDLRKRIRRRRSLHRLGTPLRLHRLQQDWIGDTRTPFSRFLEAIPIPDKEIDDKGSSVAENYKGWVG</sequence>
<evidence type="ECO:0000313" key="1">
    <source>
        <dbReference type="EMBL" id="RVW31419.1"/>
    </source>
</evidence>
<reference evidence="1 2" key="1">
    <citation type="journal article" date="2018" name="PLoS Genet.">
        <title>Population sequencing reveals clonal diversity and ancestral inbreeding in the grapevine cultivar Chardonnay.</title>
        <authorList>
            <person name="Roach M.J."/>
            <person name="Johnson D.L."/>
            <person name="Bohlmann J."/>
            <person name="van Vuuren H.J."/>
            <person name="Jones S.J."/>
            <person name="Pretorius I.S."/>
            <person name="Schmidt S.A."/>
            <person name="Borneman A.R."/>
        </authorList>
    </citation>
    <scope>NUCLEOTIDE SEQUENCE [LARGE SCALE GENOMIC DNA]</scope>
    <source>
        <strain evidence="2">cv. Chardonnay</strain>
        <tissue evidence="1">Leaf</tissue>
    </source>
</reference>
<dbReference type="Proteomes" id="UP000288805">
    <property type="component" value="Unassembled WGS sequence"/>
</dbReference>
<name>A0A438D7J0_VITVI</name>
<dbReference type="AlphaFoldDB" id="A0A438D7J0"/>